<keyword evidence="8" id="KW-1185">Reference proteome</keyword>
<evidence type="ECO:0000256" key="3">
    <source>
        <dbReference type="ARBA" id="ARBA00022692"/>
    </source>
</evidence>
<feature type="transmembrane region" description="Helical" evidence="6">
    <location>
        <begin position="73"/>
        <end position="92"/>
    </location>
</feature>
<dbReference type="InterPro" id="IPR042127">
    <property type="entry name" value="TMEM45"/>
</dbReference>
<evidence type="ECO:0000256" key="2">
    <source>
        <dbReference type="ARBA" id="ARBA00006948"/>
    </source>
</evidence>
<keyword evidence="4 6" id="KW-1133">Transmembrane helix</keyword>
<dbReference type="AlphaFoldDB" id="A0A7J7JP52"/>
<dbReference type="PANTHER" id="PTHR16007">
    <property type="entry name" value="EPIDIDYMAL MEMBRANE PROTEIN E9-RELATED"/>
    <property type="match status" value="1"/>
</dbReference>
<keyword evidence="5 6" id="KW-0472">Membrane</keyword>
<protein>
    <submittedName>
        <fullName evidence="7">TMEM45A</fullName>
    </submittedName>
</protein>
<dbReference type="Proteomes" id="UP000593567">
    <property type="component" value="Unassembled WGS sequence"/>
</dbReference>
<comment type="subcellular location">
    <subcellularLocation>
        <location evidence="1">Membrane</location>
        <topology evidence="1">Multi-pass membrane protein</topology>
    </subcellularLocation>
</comment>
<feature type="transmembrane region" description="Helical" evidence="6">
    <location>
        <begin position="104"/>
        <end position="125"/>
    </location>
</feature>
<reference evidence="7" key="1">
    <citation type="submission" date="2020-06" db="EMBL/GenBank/DDBJ databases">
        <title>Draft genome of Bugula neritina, a colonial animal packing powerful symbionts and potential medicines.</title>
        <authorList>
            <person name="Rayko M."/>
        </authorList>
    </citation>
    <scope>NUCLEOTIDE SEQUENCE [LARGE SCALE GENOMIC DNA]</scope>
    <source>
        <strain evidence="7">Kwan_BN1</strain>
    </source>
</reference>
<comment type="caution">
    <text evidence="7">The sequence shown here is derived from an EMBL/GenBank/DDBJ whole genome shotgun (WGS) entry which is preliminary data.</text>
</comment>
<feature type="transmembrane region" description="Helical" evidence="6">
    <location>
        <begin position="169"/>
        <end position="187"/>
    </location>
</feature>
<sequence>MEYNESMAEMRVPRFIGHMLPGILFITISTYGSVDLYRQHFKSNSKKKCFQASHGHPYWFLSDKTAKTRQIEAVVRFTLLFLGVAAELLSGFKGHNRKYTNGVIHAEHSAIFTAFGLSAFVDILTYHGNSCLPDGSAYFCGLGAFGVQFVLLAFHLHGRTLLNTHLHTLLIYTVGLNAVATITEYIYRDKFIWSLPRQFFYCLQGTWLIQTAMILFNPPGQRPLWMKMTASQ</sequence>
<evidence type="ECO:0000256" key="1">
    <source>
        <dbReference type="ARBA" id="ARBA00004141"/>
    </source>
</evidence>
<gene>
    <name evidence="7" type="ORF">EB796_013611</name>
</gene>
<dbReference type="PANTHER" id="PTHR16007:SF15">
    <property type="entry name" value="TRANSMEMBRANE PROTEIN 45B"/>
    <property type="match status" value="1"/>
</dbReference>
<evidence type="ECO:0000256" key="5">
    <source>
        <dbReference type="ARBA" id="ARBA00023136"/>
    </source>
</evidence>
<dbReference type="InterPro" id="IPR006904">
    <property type="entry name" value="DUF716"/>
</dbReference>
<dbReference type="OrthoDB" id="551896at2759"/>
<keyword evidence="3 6" id="KW-0812">Transmembrane</keyword>
<evidence type="ECO:0000313" key="7">
    <source>
        <dbReference type="EMBL" id="KAF6028100.1"/>
    </source>
</evidence>
<dbReference type="Pfam" id="PF04819">
    <property type="entry name" value="DUF716"/>
    <property type="match status" value="1"/>
</dbReference>
<dbReference type="EMBL" id="VXIV02001991">
    <property type="protein sequence ID" value="KAF6028100.1"/>
    <property type="molecule type" value="Genomic_DNA"/>
</dbReference>
<name>A0A7J7JP52_BUGNE</name>
<proteinExistence type="inferred from homology"/>
<feature type="transmembrane region" description="Helical" evidence="6">
    <location>
        <begin position="199"/>
        <end position="216"/>
    </location>
</feature>
<evidence type="ECO:0000256" key="6">
    <source>
        <dbReference type="SAM" id="Phobius"/>
    </source>
</evidence>
<accession>A0A7J7JP52</accession>
<evidence type="ECO:0000313" key="8">
    <source>
        <dbReference type="Proteomes" id="UP000593567"/>
    </source>
</evidence>
<comment type="similarity">
    <text evidence="2">Belongs to the TMEM45 family.</text>
</comment>
<organism evidence="7 8">
    <name type="scientific">Bugula neritina</name>
    <name type="common">Brown bryozoan</name>
    <name type="synonym">Sertularia neritina</name>
    <dbReference type="NCBI Taxonomy" id="10212"/>
    <lineage>
        <taxon>Eukaryota</taxon>
        <taxon>Metazoa</taxon>
        <taxon>Spiralia</taxon>
        <taxon>Lophotrochozoa</taxon>
        <taxon>Bryozoa</taxon>
        <taxon>Gymnolaemata</taxon>
        <taxon>Cheilostomatida</taxon>
        <taxon>Flustrina</taxon>
        <taxon>Buguloidea</taxon>
        <taxon>Bugulidae</taxon>
        <taxon>Bugula</taxon>
    </lineage>
</organism>
<feature type="transmembrane region" description="Helical" evidence="6">
    <location>
        <begin position="15"/>
        <end position="37"/>
    </location>
</feature>
<feature type="transmembrane region" description="Helical" evidence="6">
    <location>
        <begin position="137"/>
        <end position="157"/>
    </location>
</feature>
<dbReference type="GO" id="GO:0016020">
    <property type="term" value="C:membrane"/>
    <property type="evidence" value="ECO:0007669"/>
    <property type="project" value="UniProtKB-SubCell"/>
</dbReference>
<dbReference type="SMR" id="A0A7J7JP52"/>
<evidence type="ECO:0000256" key="4">
    <source>
        <dbReference type="ARBA" id="ARBA00022989"/>
    </source>
</evidence>